<feature type="region of interest" description="Disordered" evidence="4">
    <location>
        <begin position="480"/>
        <end position="506"/>
    </location>
</feature>
<evidence type="ECO:0000256" key="1">
    <source>
        <dbReference type="ARBA" id="ARBA00001954"/>
    </source>
</evidence>
<dbReference type="RefSeq" id="WP_122195592.1">
    <property type="nucleotide sequence ID" value="NZ_JBHSKC010000017.1"/>
</dbReference>
<evidence type="ECO:0000313" key="8">
    <source>
        <dbReference type="Proteomes" id="UP000282674"/>
    </source>
</evidence>
<protein>
    <submittedName>
        <fullName evidence="7">FAD-dependent oxidoreductase</fullName>
    </submittedName>
</protein>
<evidence type="ECO:0000259" key="6">
    <source>
        <dbReference type="Pfam" id="PF02668"/>
    </source>
</evidence>
<dbReference type="InterPro" id="IPR006076">
    <property type="entry name" value="FAD-dep_OxRdtase"/>
</dbReference>
<keyword evidence="8" id="KW-1185">Reference proteome</keyword>
<dbReference type="EMBL" id="RFFG01000029">
    <property type="protein sequence ID" value="RMI42955.1"/>
    <property type="molecule type" value="Genomic_DNA"/>
</dbReference>
<keyword evidence="3" id="KW-0408">Iron</keyword>
<dbReference type="Proteomes" id="UP000282674">
    <property type="component" value="Unassembled WGS sequence"/>
</dbReference>
<dbReference type="SUPFAM" id="SSF51971">
    <property type="entry name" value="Nucleotide-binding domain"/>
    <property type="match status" value="1"/>
</dbReference>
<dbReference type="OrthoDB" id="9806257at2"/>
<feature type="domain" description="TauD/TfdA-like" evidence="6">
    <location>
        <begin position="526"/>
        <end position="765"/>
    </location>
</feature>
<dbReference type="SUPFAM" id="SSF51197">
    <property type="entry name" value="Clavaminate synthase-like"/>
    <property type="match status" value="1"/>
</dbReference>
<reference evidence="7 8" key="1">
    <citation type="submission" date="2018-10" db="EMBL/GenBank/DDBJ databases">
        <title>Isolation from soil.</title>
        <authorList>
            <person name="Hu J."/>
        </authorList>
    </citation>
    <scope>NUCLEOTIDE SEQUENCE [LARGE SCALE GENOMIC DNA]</scope>
    <source>
        <strain evidence="7 8">NEAU-Ht49</strain>
    </source>
</reference>
<gene>
    <name evidence="7" type="ORF">EBO15_18210</name>
</gene>
<dbReference type="Gene3D" id="3.60.130.10">
    <property type="entry name" value="Clavaminate synthase-like"/>
    <property type="match status" value="1"/>
</dbReference>
<dbReference type="PANTHER" id="PTHR10696:SF53">
    <property type="entry name" value="TYROSINE ISONITRILE DESATURASE"/>
    <property type="match status" value="1"/>
</dbReference>
<dbReference type="GO" id="GO:0016491">
    <property type="term" value="F:oxidoreductase activity"/>
    <property type="evidence" value="ECO:0007669"/>
    <property type="project" value="UniProtKB-KW"/>
</dbReference>
<dbReference type="InterPro" id="IPR050411">
    <property type="entry name" value="AlphaKG_dependent_hydroxylases"/>
</dbReference>
<dbReference type="InterPro" id="IPR003819">
    <property type="entry name" value="TauD/TfdA-like"/>
</dbReference>
<comment type="cofactor">
    <cofactor evidence="1">
        <name>Fe(2+)</name>
        <dbReference type="ChEBI" id="CHEBI:29033"/>
    </cofactor>
</comment>
<organism evidence="7 8">
    <name type="scientific">Actinomadura harenae</name>
    <dbReference type="NCBI Taxonomy" id="2483351"/>
    <lineage>
        <taxon>Bacteria</taxon>
        <taxon>Bacillati</taxon>
        <taxon>Actinomycetota</taxon>
        <taxon>Actinomycetes</taxon>
        <taxon>Streptosporangiales</taxon>
        <taxon>Thermomonosporaceae</taxon>
        <taxon>Actinomadura</taxon>
    </lineage>
</organism>
<dbReference type="Pfam" id="PF02668">
    <property type="entry name" value="TauD"/>
    <property type="match status" value="1"/>
</dbReference>
<evidence type="ECO:0000259" key="5">
    <source>
        <dbReference type="Pfam" id="PF01266"/>
    </source>
</evidence>
<sequence length="789" mass="83650">MSARDVADVAVIGTGIIGLSTAWAVSGLGMRVLLVGPRSHTGQASAAAGAMLAPFSETAAGDDPLSSPAEITHRAAARASYGDWLARLRSESGRVVSMTDGIWLVATAHGQGDLEALELAARAARDQGASAEPHPPSEVPGLSPARTCPAHAALWLPGEASVDIVELLDALSHLLSVRENVRWADTSAVALEPGTAGSDGPLVVRCADRERYEAGRVVLAVGSGTGALAAASPGLSLGLPLVLAGKGVSVLVRDTGFALPTTVRTPMRRFACGAHLVPRAGGAAYLGATNRLTPPGETSTAPALEEILTVVQSVGDELNTGVYHRELADVAVGHRPYTLDHLPLVGPTEDPRVLAATATYRNGVLLAPYVAGLIAGHLSGAGPLDARPWRPTRPVAVPSLGEALGDRIQMLIDVLLPAEGVTAPWHLDLQALLGVAARHLVESPDDARWRPLHRLWDRAPVVETLPVLLRAVRDLPHVANSAAGRSPARKDAPSGRSKTGPVSRQRWRQHRLTPFGVRLSPAGQADLDELPPERLKSLLLREHLLLLRGFTGGSTVDKFEAFARRLGPLVVWGDAPIASVVAKAEPDDHVHDTGFMPLHWDGVYKPDTPDIQMFQCLKAVGTAASGGATLFSDTTRVIAGAAPGTLDLWRALTFRYERPLGGEMLSRSCPLVVEHPHTGEPTLRFTEPVPDGVHILNPPNLTLERAPSGCDSAEAIQQIRDALYDPRYMYAHRWRVGDIVLADNRALLHTREPYPPGTERHLLRAHVRIGDVAGDTPADRTSLAGQEVG</sequence>
<dbReference type="Gene3D" id="3.30.9.10">
    <property type="entry name" value="D-Amino Acid Oxidase, subunit A, domain 2"/>
    <property type="match status" value="1"/>
</dbReference>
<comment type="caution">
    <text evidence="7">The sequence shown here is derived from an EMBL/GenBank/DDBJ whole genome shotgun (WGS) entry which is preliminary data.</text>
</comment>
<name>A0A3M2M3A1_9ACTN</name>
<keyword evidence="2" id="KW-0560">Oxidoreductase</keyword>
<evidence type="ECO:0000256" key="2">
    <source>
        <dbReference type="ARBA" id="ARBA00023002"/>
    </source>
</evidence>
<dbReference type="InterPro" id="IPR036188">
    <property type="entry name" value="FAD/NAD-bd_sf"/>
</dbReference>
<feature type="domain" description="FAD dependent oxidoreductase" evidence="5">
    <location>
        <begin position="8"/>
        <end position="375"/>
    </location>
</feature>
<dbReference type="Gene3D" id="3.50.50.60">
    <property type="entry name" value="FAD/NAD(P)-binding domain"/>
    <property type="match status" value="1"/>
</dbReference>
<evidence type="ECO:0000256" key="3">
    <source>
        <dbReference type="ARBA" id="ARBA00023004"/>
    </source>
</evidence>
<evidence type="ECO:0000256" key="4">
    <source>
        <dbReference type="SAM" id="MobiDB-lite"/>
    </source>
</evidence>
<evidence type="ECO:0000313" key="7">
    <source>
        <dbReference type="EMBL" id="RMI42955.1"/>
    </source>
</evidence>
<dbReference type="Pfam" id="PF01266">
    <property type="entry name" value="DAO"/>
    <property type="match status" value="1"/>
</dbReference>
<accession>A0A3M2M3A1</accession>
<dbReference type="PANTHER" id="PTHR10696">
    <property type="entry name" value="GAMMA-BUTYROBETAINE HYDROXYLASE-RELATED"/>
    <property type="match status" value="1"/>
</dbReference>
<proteinExistence type="predicted"/>
<dbReference type="AlphaFoldDB" id="A0A3M2M3A1"/>
<dbReference type="InterPro" id="IPR042098">
    <property type="entry name" value="TauD-like_sf"/>
</dbReference>